<dbReference type="Gene3D" id="3.55.40.10">
    <property type="entry name" value="minor pseudopilin epsh domain"/>
    <property type="match status" value="1"/>
</dbReference>
<protein>
    <recommendedName>
        <fullName evidence="2">Type II secretion system protein H</fullName>
    </recommendedName>
    <alternativeName>
        <fullName evidence="10">General secretion pathway protein H</fullName>
    </alternativeName>
</protein>
<evidence type="ECO:0000256" key="7">
    <source>
        <dbReference type="ARBA" id="ARBA00022989"/>
    </source>
</evidence>
<evidence type="ECO:0000256" key="8">
    <source>
        <dbReference type="ARBA" id="ARBA00023136"/>
    </source>
</evidence>
<evidence type="ECO:0000256" key="1">
    <source>
        <dbReference type="ARBA" id="ARBA00004377"/>
    </source>
</evidence>
<keyword evidence="3" id="KW-1003">Cell membrane</keyword>
<reference evidence="13 14" key="1">
    <citation type="journal article" date="2020" name="Insects">
        <title>Bacteria Belonging to Pseudomonas typographi sp. nov. from the Bark Beetle Ips typographus Have Genomic Potential to Aid in the Host Ecology.</title>
        <authorList>
            <person name="Peral-Aranega E."/>
            <person name="Saati-Santamaria Z."/>
            <person name="Kolarik M."/>
            <person name="Rivas R."/>
            <person name="Garcia-Fraile P."/>
        </authorList>
    </citation>
    <scope>NUCLEOTIDE SEQUENCE [LARGE SCALE GENOMIC DNA]</scope>
    <source>
        <strain evidence="13 14">CA3A</strain>
    </source>
</reference>
<keyword evidence="8 11" id="KW-0472">Membrane</keyword>
<evidence type="ECO:0000256" key="4">
    <source>
        <dbReference type="ARBA" id="ARBA00022481"/>
    </source>
</evidence>
<dbReference type="SUPFAM" id="SSF54523">
    <property type="entry name" value="Pili subunits"/>
    <property type="match status" value="1"/>
</dbReference>
<dbReference type="Proteomes" id="UP000805841">
    <property type="component" value="Unassembled WGS sequence"/>
</dbReference>
<evidence type="ECO:0000256" key="2">
    <source>
        <dbReference type="ARBA" id="ARBA00021549"/>
    </source>
</evidence>
<keyword evidence="6 11" id="KW-0812">Transmembrane</keyword>
<organism evidence="13 14">
    <name type="scientific">Pseudomonas typographi</name>
    <dbReference type="NCBI Taxonomy" id="2715964"/>
    <lineage>
        <taxon>Bacteria</taxon>
        <taxon>Pseudomonadati</taxon>
        <taxon>Pseudomonadota</taxon>
        <taxon>Gammaproteobacteria</taxon>
        <taxon>Pseudomonadales</taxon>
        <taxon>Pseudomonadaceae</taxon>
        <taxon>Pseudomonas</taxon>
    </lineage>
</organism>
<evidence type="ECO:0000256" key="5">
    <source>
        <dbReference type="ARBA" id="ARBA00022519"/>
    </source>
</evidence>
<feature type="transmembrane region" description="Helical" evidence="11">
    <location>
        <begin position="7"/>
        <end position="28"/>
    </location>
</feature>
<evidence type="ECO:0000256" key="3">
    <source>
        <dbReference type="ARBA" id="ARBA00022475"/>
    </source>
</evidence>
<keyword evidence="7 11" id="KW-1133">Transmembrane helix</keyword>
<keyword evidence="5" id="KW-0997">Cell inner membrane</keyword>
<proteinExistence type="inferred from homology"/>
<comment type="caution">
    <text evidence="13">The sequence shown here is derived from an EMBL/GenBank/DDBJ whole genome shotgun (WGS) entry which is preliminary data.</text>
</comment>
<dbReference type="EMBL" id="JAAOCA010000004">
    <property type="protein sequence ID" value="MBD1597965.1"/>
    <property type="molecule type" value="Genomic_DNA"/>
</dbReference>
<dbReference type="Pfam" id="PF12019">
    <property type="entry name" value="GspH"/>
    <property type="match status" value="1"/>
</dbReference>
<evidence type="ECO:0000313" key="13">
    <source>
        <dbReference type="EMBL" id="MBD1597965.1"/>
    </source>
</evidence>
<evidence type="ECO:0000256" key="11">
    <source>
        <dbReference type="SAM" id="Phobius"/>
    </source>
</evidence>
<comment type="subcellular location">
    <subcellularLocation>
        <location evidence="1">Cell inner membrane</location>
        <topology evidence="1">Single-pass membrane protein</topology>
    </subcellularLocation>
</comment>
<evidence type="ECO:0000256" key="6">
    <source>
        <dbReference type="ARBA" id="ARBA00022692"/>
    </source>
</evidence>
<dbReference type="NCBIfam" id="TIGR02532">
    <property type="entry name" value="IV_pilin_GFxxxE"/>
    <property type="match status" value="1"/>
</dbReference>
<sequence>MQQRFKGFTLVEMLVTVALLVIVATVAVPSFSTLVAKNRADTETGDFYRALNYARLEAVNRGVSVRLTPETTGNWAGIINVTVPSVTTAAGTLRVVPAMSASSTMVAANSAAYIEFNNLGSLVNPTETLLFTYTNGSISRHLVVCVNGRVVLNNGTTCS</sequence>
<dbReference type="InterPro" id="IPR022346">
    <property type="entry name" value="T2SS_GspH"/>
</dbReference>
<evidence type="ECO:0000256" key="9">
    <source>
        <dbReference type="ARBA" id="ARBA00025772"/>
    </source>
</evidence>
<comment type="similarity">
    <text evidence="9">Belongs to the GSP H family.</text>
</comment>
<dbReference type="InterPro" id="IPR012902">
    <property type="entry name" value="N_methyl_site"/>
</dbReference>
<evidence type="ECO:0000256" key="10">
    <source>
        <dbReference type="ARBA" id="ARBA00030775"/>
    </source>
</evidence>
<dbReference type="PROSITE" id="PS00409">
    <property type="entry name" value="PROKAR_NTER_METHYL"/>
    <property type="match status" value="1"/>
</dbReference>
<keyword evidence="4" id="KW-0488">Methylation</keyword>
<evidence type="ECO:0000259" key="12">
    <source>
        <dbReference type="Pfam" id="PF12019"/>
    </source>
</evidence>
<evidence type="ECO:0000313" key="14">
    <source>
        <dbReference type="Proteomes" id="UP000805841"/>
    </source>
</evidence>
<gene>
    <name evidence="13" type="ORF">HAQ05_04455</name>
</gene>
<keyword evidence="14" id="KW-1185">Reference proteome</keyword>
<dbReference type="RefSeq" id="WP_190417802.1">
    <property type="nucleotide sequence ID" value="NZ_JAAOCA010000004.1"/>
</dbReference>
<dbReference type="Pfam" id="PF07963">
    <property type="entry name" value="N_methyl"/>
    <property type="match status" value="1"/>
</dbReference>
<feature type="domain" description="General secretion pathway GspH" evidence="12">
    <location>
        <begin position="45"/>
        <end position="148"/>
    </location>
</feature>
<accession>A0ABR7YXS2</accession>
<dbReference type="InterPro" id="IPR045584">
    <property type="entry name" value="Pilin-like"/>
</dbReference>
<name>A0ABR7YXS2_9PSED</name>